<evidence type="ECO:0000256" key="1">
    <source>
        <dbReference type="SAM" id="MobiDB-lite"/>
    </source>
</evidence>
<reference evidence="2 3" key="1">
    <citation type="submission" date="2023-02" db="EMBL/GenBank/DDBJ databases">
        <title>LHISI_Scaffold_Assembly.</title>
        <authorList>
            <person name="Stuart O.P."/>
            <person name="Cleave R."/>
            <person name="Magrath M.J.L."/>
            <person name="Mikheyev A.S."/>
        </authorList>
    </citation>
    <scope>NUCLEOTIDE SEQUENCE [LARGE SCALE GENOMIC DNA]</scope>
    <source>
        <strain evidence="2">Daus_M_001</strain>
        <tissue evidence="2">Leg muscle</tissue>
    </source>
</reference>
<protein>
    <submittedName>
        <fullName evidence="2">Uncharacterized protein</fullName>
    </submittedName>
</protein>
<evidence type="ECO:0000313" key="2">
    <source>
        <dbReference type="EMBL" id="KAJ8867274.1"/>
    </source>
</evidence>
<evidence type="ECO:0000313" key="3">
    <source>
        <dbReference type="Proteomes" id="UP001159363"/>
    </source>
</evidence>
<accession>A0ABQ9G489</accession>
<name>A0ABQ9G489_9NEOP</name>
<proteinExistence type="predicted"/>
<dbReference type="Proteomes" id="UP001159363">
    <property type="component" value="Chromosome 14"/>
</dbReference>
<gene>
    <name evidence="2" type="ORF">PR048_031073</name>
</gene>
<comment type="caution">
    <text evidence="2">The sequence shown here is derived from an EMBL/GenBank/DDBJ whole genome shotgun (WGS) entry which is preliminary data.</text>
</comment>
<feature type="region of interest" description="Disordered" evidence="1">
    <location>
        <begin position="107"/>
        <end position="130"/>
    </location>
</feature>
<sequence length="483" mass="52116">MHGHASCNAHITTNIARLTDAHSRLHCRVLVDFSSAKGEPVLIRAVLNNEVLAKFTVEPALGSPNLPPGGRDLLRPMVHETMRSTVNGLTFWGMIGNQNEVLTADEGEMKSEWSSAGTQGLEKRRDHKGGLEKDKSLVPLAEGDFLGCIMCPCCEFGQRQCDVTSGMHSSRLANSNTAQKTLADQRHRPARFPLEKILSDTCRGLNPVRPGRRGGGGREQSSRSATAVPASYSMTPPALLHVHGCVPACPEMNSQERQTCLEPAGSVLRCLQRCLRTGGEPWQDNEENVNPRYQGQFPLTGALSDIRPVKLATMDGKTSPDEVANQNTVPAVVAGELYLHLGFRSHTCMRSSDGAVVRALASHHGDPGSIPGGLTPRFSHVGIVLDDAACRRVLSGHSRFPRPCIPAPLQPRVLFPVMSGDGGHLRVPAGKARHLESVASPSVPSPLEFRSGAVFHRQFFTLYSRVPCSIGSSPRCIVGCRAP</sequence>
<keyword evidence="3" id="KW-1185">Reference proteome</keyword>
<feature type="compositionally biased region" description="Basic and acidic residues" evidence="1">
    <location>
        <begin position="121"/>
        <end position="130"/>
    </location>
</feature>
<feature type="region of interest" description="Disordered" evidence="1">
    <location>
        <begin position="203"/>
        <end position="229"/>
    </location>
</feature>
<dbReference type="EMBL" id="JARBHB010000015">
    <property type="protein sequence ID" value="KAJ8867274.1"/>
    <property type="molecule type" value="Genomic_DNA"/>
</dbReference>
<organism evidence="2 3">
    <name type="scientific">Dryococelus australis</name>
    <dbReference type="NCBI Taxonomy" id="614101"/>
    <lineage>
        <taxon>Eukaryota</taxon>
        <taxon>Metazoa</taxon>
        <taxon>Ecdysozoa</taxon>
        <taxon>Arthropoda</taxon>
        <taxon>Hexapoda</taxon>
        <taxon>Insecta</taxon>
        <taxon>Pterygota</taxon>
        <taxon>Neoptera</taxon>
        <taxon>Polyneoptera</taxon>
        <taxon>Phasmatodea</taxon>
        <taxon>Verophasmatodea</taxon>
        <taxon>Anareolatae</taxon>
        <taxon>Phasmatidae</taxon>
        <taxon>Eurycanthinae</taxon>
        <taxon>Dryococelus</taxon>
    </lineage>
</organism>